<dbReference type="Proteomes" id="UP000324222">
    <property type="component" value="Unassembled WGS sequence"/>
</dbReference>
<dbReference type="AlphaFoldDB" id="A0A5B7I3N4"/>
<gene>
    <name evidence="1" type="ORF">E2C01_069760</name>
</gene>
<proteinExistence type="predicted"/>
<keyword evidence="2" id="KW-1185">Reference proteome</keyword>
<evidence type="ECO:0000313" key="1">
    <source>
        <dbReference type="EMBL" id="MPC75374.1"/>
    </source>
</evidence>
<organism evidence="1 2">
    <name type="scientific">Portunus trituberculatus</name>
    <name type="common">Swimming crab</name>
    <name type="synonym">Neptunus trituberculatus</name>
    <dbReference type="NCBI Taxonomy" id="210409"/>
    <lineage>
        <taxon>Eukaryota</taxon>
        <taxon>Metazoa</taxon>
        <taxon>Ecdysozoa</taxon>
        <taxon>Arthropoda</taxon>
        <taxon>Crustacea</taxon>
        <taxon>Multicrustacea</taxon>
        <taxon>Malacostraca</taxon>
        <taxon>Eumalacostraca</taxon>
        <taxon>Eucarida</taxon>
        <taxon>Decapoda</taxon>
        <taxon>Pleocyemata</taxon>
        <taxon>Brachyura</taxon>
        <taxon>Eubrachyura</taxon>
        <taxon>Portunoidea</taxon>
        <taxon>Portunidae</taxon>
        <taxon>Portuninae</taxon>
        <taxon>Portunus</taxon>
    </lineage>
</organism>
<sequence length="73" mass="8198">MLPENEYSKERVLNITSCRPGLIYFKVRRRVRAGDGFSPRHLCTAPPLTAKTRLAPLVKCIVTGSSLFRPTLP</sequence>
<accession>A0A5B7I3N4</accession>
<name>A0A5B7I3N4_PORTR</name>
<protein>
    <submittedName>
        <fullName evidence="1">Uncharacterized protein</fullName>
    </submittedName>
</protein>
<dbReference type="EMBL" id="VSRR010040988">
    <property type="protein sequence ID" value="MPC75374.1"/>
    <property type="molecule type" value="Genomic_DNA"/>
</dbReference>
<comment type="caution">
    <text evidence="1">The sequence shown here is derived from an EMBL/GenBank/DDBJ whole genome shotgun (WGS) entry which is preliminary data.</text>
</comment>
<reference evidence="1 2" key="1">
    <citation type="submission" date="2019-05" db="EMBL/GenBank/DDBJ databases">
        <title>Another draft genome of Portunus trituberculatus and its Hox gene families provides insights of decapod evolution.</title>
        <authorList>
            <person name="Jeong J.-H."/>
            <person name="Song I."/>
            <person name="Kim S."/>
            <person name="Choi T."/>
            <person name="Kim D."/>
            <person name="Ryu S."/>
            <person name="Kim W."/>
        </authorList>
    </citation>
    <scope>NUCLEOTIDE SEQUENCE [LARGE SCALE GENOMIC DNA]</scope>
    <source>
        <tissue evidence="1">Muscle</tissue>
    </source>
</reference>
<evidence type="ECO:0000313" key="2">
    <source>
        <dbReference type="Proteomes" id="UP000324222"/>
    </source>
</evidence>